<dbReference type="Gene3D" id="3.10.580.10">
    <property type="entry name" value="CBS-domain"/>
    <property type="match status" value="1"/>
</dbReference>
<dbReference type="Pfam" id="PF00571">
    <property type="entry name" value="CBS"/>
    <property type="match status" value="2"/>
</dbReference>
<dbReference type="InterPro" id="IPR046342">
    <property type="entry name" value="CBS_dom_sf"/>
</dbReference>
<dbReference type="InterPro" id="IPR005105">
    <property type="entry name" value="GlnD_Uridyltrans_N"/>
</dbReference>
<protein>
    <submittedName>
        <fullName evidence="5">CBS domain-containing protein</fullName>
    </submittedName>
</protein>
<keyword evidence="2" id="KW-0129">CBS domain</keyword>
<dbReference type="SMART" id="SM00116">
    <property type="entry name" value="CBS"/>
    <property type="match status" value="2"/>
</dbReference>
<keyword evidence="6" id="KW-1185">Reference proteome</keyword>
<dbReference type="Proteomes" id="UP000286482">
    <property type="component" value="Unassembled WGS sequence"/>
</dbReference>
<dbReference type="RefSeq" id="WP_120356055.1">
    <property type="nucleotide sequence ID" value="NZ_RAQO01000009.1"/>
</dbReference>
<gene>
    <name evidence="5" type="ORF">DBZ36_16365</name>
</gene>
<comment type="caution">
    <text evidence="5">The sequence shown here is derived from an EMBL/GenBank/DDBJ whole genome shotgun (WGS) entry which is preliminary data.</text>
</comment>
<dbReference type="PANTHER" id="PTHR48108:SF34">
    <property type="entry name" value="CBS DOMAIN-CONTAINING PROTEIN YHCV"/>
    <property type="match status" value="1"/>
</dbReference>
<dbReference type="CDD" id="cd05401">
    <property type="entry name" value="NT_GlnE_GlnD_like"/>
    <property type="match status" value="1"/>
</dbReference>
<organism evidence="5 6">
    <name type="scientific">Alginatibacterium sediminis</name>
    <dbReference type="NCBI Taxonomy" id="2164068"/>
    <lineage>
        <taxon>Bacteria</taxon>
        <taxon>Pseudomonadati</taxon>
        <taxon>Pseudomonadota</taxon>
        <taxon>Gammaproteobacteria</taxon>
        <taxon>Alteromonadales</taxon>
        <taxon>Alteromonadaceae</taxon>
        <taxon>Alginatibacterium</taxon>
    </lineage>
</organism>
<dbReference type="InterPro" id="IPR018821">
    <property type="entry name" value="DUF294_put_nucleoTrafse_sb-bd"/>
</dbReference>
<accession>A0A420E711</accession>
<dbReference type="CDD" id="cd00038">
    <property type="entry name" value="CAP_ED"/>
    <property type="match status" value="1"/>
</dbReference>
<dbReference type="PROSITE" id="PS51371">
    <property type="entry name" value="CBS"/>
    <property type="match status" value="2"/>
</dbReference>
<dbReference type="PANTHER" id="PTHR48108">
    <property type="entry name" value="CBS DOMAIN-CONTAINING PROTEIN CBSX2, CHLOROPLASTIC"/>
    <property type="match status" value="1"/>
</dbReference>
<dbReference type="AlphaFoldDB" id="A0A420E711"/>
<dbReference type="InterPro" id="IPR051462">
    <property type="entry name" value="CBS_domain-containing"/>
</dbReference>
<evidence type="ECO:0000259" key="3">
    <source>
        <dbReference type="PROSITE" id="PS50042"/>
    </source>
</evidence>
<dbReference type="SUPFAM" id="SSF54631">
    <property type="entry name" value="CBS-domain pair"/>
    <property type="match status" value="1"/>
</dbReference>
<dbReference type="Pfam" id="PF10335">
    <property type="entry name" value="DUF294_C"/>
    <property type="match status" value="1"/>
</dbReference>
<evidence type="ECO:0000256" key="2">
    <source>
        <dbReference type="PROSITE-ProRule" id="PRU00703"/>
    </source>
</evidence>
<feature type="domain" description="CBS" evidence="4">
    <location>
        <begin position="161"/>
        <end position="219"/>
    </location>
</feature>
<dbReference type="EMBL" id="RAQO01000009">
    <property type="protein sequence ID" value="RKF14244.1"/>
    <property type="molecule type" value="Genomic_DNA"/>
</dbReference>
<dbReference type="InterPro" id="IPR000595">
    <property type="entry name" value="cNMP-bd_dom"/>
</dbReference>
<evidence type="ECO:0000256" key="1">
    <source>
        <dbReference type="ARBA" id="ARBA00022737"/>
    </source>
</evidence>
<dbReference type="GO" id="GO:0008773">
    <property type="term" value="F:[protein-PII] uridylyltransferase activity"/>
    <property type="evidence" value="ECO:0007669"/>
    <property type="project" value="InterPro"/>
</dbReference>
<dbReference type="PROSITE" id="PS50042">
    <property type="entry name" value="CNMP_BINDING_3"/>
    <property type="match status" value="1"/>
</dbReference>
<evidence type="ECO:0000313" key="6">
    <source>
        <dbReference type="Proteomes" id="UP000286482"/>
    </source>
</evidence>
<dbReference type="Gene3D" id="2.60.120.10">
    <property type="entry name" value="Jelly Rolls"/>
    <property type="match status" value="1"/>
</dbReference>
<dbReference type="InterPro" id="IPR018490">
    <property type="entry name" value="cNMP-bd_dom_sf"/>
</dbReference>
<sequence>MPQTLLPNILNFISHIDPFDQLPEKILERVARAIQITYLAKGEQVEFGTDENEKYLYVIRSGSMEQRKADGMLRAKLGAEDLFGFTFLDEMADHTEAYTAIALEGTLLYLVPHKCILEILDHHPEYTPYFASQAQERLKTAYNVVWSEDDKGLFVKKVSDVASGKIAIVNCTDSIQSVAYEMRVVQRSAAAVVMKHGKVIGIITDRDMTKRVIAMGRDIQEPIMNVMTPDPMVVSPDDLVLHAASLMMQHNVRSLPVVENNKPLGLLTTSHLVQRHRMQAIFLIDKIKYAESIEDLQSFTLERQAIFEALVEGSVLPETIGRVMSMIMDAYTRRMIQFGIEQVGEPPCEFAWIVAGSQARNEVHIHSDQDNAIVYADSGTDQDRIYFLRLATVVCKGLDGCGYPLCSGDFMAMNRRWCQPLRVWKAYYSKWVASPEYQMLLNVTVFLEVRNLYGEVSFCESMQQHLHQCIANSNEFLVSLVNESVSVHPPLGIFNNLVLEKSGHNSKTLNIKKYALTLLVDLARIYALAAGSEATLTEERFEAAANKKIMSQEMFQDVIGAYRFMCQIRYDHQLEALKHGLDADNHIEPARFGSFERKHLKDAFRIVASLQDVAKLRFSRE</sequence>
<feature type="domain" description="CBS" evidence="4">
    <location>
        <begin position="227"/>
        <end position="283"/>
    </location>
</feature>
<dbReference type="Pfam" id="PF03445">
    <property type="entry name" value="DUF294"/>
    <property type="match status" value="1"/>
</dbReference>
<dbReference type="InterPro" id="IPR014710">
    <property type="entry name" value="RmlC-like_jellyroll"/>
</dbReference>
<reference evidence="5 6" key="1">
    <citation type="submission" date="2018-09" db="EMBL/GenBank/DDBJ databases">
        <authorList>
            <person name="Wang Z."/>
        </authorList>
    </citation>
    <scope>NUCLEOTIDE SEQUENCE [LARGE SCALE GENOMIC DNA]</scope>
    <source>
        <strain evidence="5 6">ALS 81</strain>
    </source>
</reference>
<proteinExistence type="predicted"/>
<dbReference type="OrthoDB" id="9808528at2"/>
<keyword evidence="1" id="KW-0677">Repeat</keyword>
<evidence type="ECO:0000259" key="4">
    <source>
        <dbReference type="PROSITE" id="PS51371"/>
    </source>
</evidence>
<dbReference type="SUPFAM" id="SSF51206">
    <property type="entry name" value="cAMP-binding domain-like"/>
    <property type="match status" value="1"/>
</dbReference>
<feature type="domain" description="Cyclic nucleotide-binding" evidence="3">
    <location>
        <begin position="18"/>
        <end position="120"/>
    </location>
</feature>
<dbReference type="InterPro" id="IPR000644">
    <property type="entry name" value="CBS_dom"/>
</dbReference>
<evidence type="ECO:0000313" key="5">
    <source>
        <dbReference type="EMBL" id="RKF14244.1"/>
    </source>
</evidence>
<dbReference type="SMART" id="SM00100">
    <property type="entry name" value="cNMP"/>
    <property type="match status" value="1"/>
</dbReference>
<name>A0A420E711_9ALTE</name>